<organism evidence="5">
    <name type="scientific">Sesamum radiatum</name>
    <name type="common">Black benniseed</name>
    <dbReference type="NCBI Taxonomy" id="300843"/>
    <lineage>
        <taxon>Eukaryota</taxon>
        <taxon>Viridiplantae</taxon>
        <taxon>Streptophyta</taxon>
        <taxon>Embryophyta</taxon>
        <taxon>Tracheophyta</taxon>
        <taxon>Spermatophyta</taxon>
        <taxon>Magnoliopsida</taxon>
        <taxon>eudicotyledons</taxon>
        <taxon>Gunneridae</taxon>
        <taxon>Pentapetalae</taxon>
        <taxon>asterids</taxon>
        <taxon>lamiids</taxon>
        <taxon>Lamiales</taxon>
        <taxon>Pedaliaceae</taxon>
        <taxon>Sesamum</taxon>
    </lineage>
</organism>
<reference evidence="5" key="1">
    <citation type="submission" date="2020-06" db="EMBL/GenBank/DDBJ databases">
        <authorList>
            <person name="Li T."/>
            <person name="Hu X."/>
            <person name="Zhang T."/>
            <person name="Song X."/>
            <person name="Zhang H."/>
            <person name="Dai N."/>
            <person name="Sheng W."/>
            <person name="Hou X."/>
            <person name="Wei L."/>
        </authorList>
    </citation>
    <scope>NUCLEOTIDE SEQUENCE</scope>
    <source>
        <strain evidence="5">G02</strain>
        <tissue evidence="5">Leaf</tissue>
    </source>
</reference>
<name>A0AAW2KMR0_SESRA</name>
<dbReference type="InterPro" id="IPR034085">
    <property type="entry name" value="TOG"/>
</dbReference>
<comment type="caution">
    <text evidence="5">The sequence shown here is derived from an EMBL/GenBank/DDBJ whole genome shotgun (WGS) entry which is preliminary data.</text>
</comment>
<keyword evidence="1" id="KW-0677">Repeat</keyword>
<keyword evidence="3" id="KW-0472">Membrane</keyword>
<dbReference type="SMART" id="SM01349">
    <property type="entry name" value="TOG"/>
    <property type="match status" value="1"/>
</dbReference>
<evidence type="ECO:0000256" key="1">
    <source>
        <dbReference type="ARBA" id="ARBA00022737"/>
    </source>
</evidence>
<dbReference type="Pfam" id="PF24714">
    <property type="entry name" value="TOR1L1_N"/>
    <property type="match status" value="1"/>
</dbReference>
<feature type="repeat" description="HEAT" evidence="2">
    <location>
        <begin position="99"/>
        <end position="137"/>
    </location>
</feature>
<dbReference type="GO" id="GO:0005874">
    <property type="term" value="C:microtubule"/>
    <property type="evidence" value="ECO:0007669"/>
    <property type="project" value="InterPro"/>
</dbReference>
<dbReference type="Pfam" id="PF24713">
    <property type="entry name" value="TOR1L1_C"/>
    <property type="match status" value="1"/>
</dbReference>
<dbReference type="PROSITE" id="PS50077">
    <property type="entry name" value="HEAT_REPEAT"/>
    <property type="match status" value="1"/>
</dbReference>
<feature type="domain" description="TOG" evidence="4">
    <location>
        <begin position="37"/>
        <end position="284"/>
    </location>
</feature>
<dbReference type="Gene3D" id="1.25.10.10">
    <property type="entry name" value="Leucine-rich Repeat Variant"/>
    <property type="match status" value="1"/>
</dbReference>
<keyword evidence="3" id="KW-0812">Transmembrane</keyword>
<evidence type="ECO:0000256" key="3">
    <source>
        <dbReference type="SAM" id="Phobius"/>
    </source>
</evidence>
<proteinExistence type="predicted"/>
<dbReference type="InterPro" id="IPR057599">
    <property type="entry name" value="TORTIFOLIA1/TORL1-2_C"/>
</dbReference>
<dbReference type="EMBL" id="JACGWJ010000027">
    <property type="protein sequence ID" value="KAL0308340.1"/>
    <property type="molecule type" value="Genomic_DNA"/>
</dbReference>
<dbReference type="InterPro" id="IPR011989">
    <property type="entry name" value="ARM-like"/>
</dbReference>
<protein>
    <submittedName>
        <fullName evidence="5">TORTIFOLIA1-like protein 2</fullName>
    </submittedName>
</protein>
<evidence type="ECO:0000313" key="5">
    <source>
        <dbReference type="EMBL" id="KAL0308340.1"/>
    </source>
</evidence>
<dbReference type="InterPro" id="IPR057600">
    <property type="entry name" value="TORTIFOLIA1/SINE1-2_N"/>
</dbReference>
<dbReference type="InterPro" id="IPR021133">
    <property type="entry name" value="HEAT_type_2"/>
</dbReference>
<dbReference type="AlphaFoldDB" id="A0AAW2KMR0"/>
<dbReference type="SUPFAM" id="SSF48371">
    <property type="entry name" value="ARM repeat"/>
    <property type="match status" value="1"/>
</dbReference>
<dbReference type="InterPro" id="IPR033337">
    <property type="entry name" value="TORTIFOLIA1/SINE1-2"/>
</dbReference>
<gene>
    <name evidence="5" type="ORF">Sradi_5776300</name>
</gene>
<dbReference type="PANTHER" id="PTHR31355">
    <property type="entry name" value="MICROTUBULE-ASSOCIATED PROTEIN TORTIFOLIA1"/>
    <property type="match status" value="1"/>
</dbReference>
<sequence length="810" mass="89989">MLKGKATSRVGNQQAVFELKQRVVLALNKLADRDTYQLGVEELEKTIECLTPDGFAPFLSCILDTDSEKKSAVRKECIRLMGTLATFHEGLVGPHLGKMVASIVKRLKDSDSVVRDACVETVGILASKLSSSRIETDGLFVVLVRPLFEALGEQNKHVQSGSALCLSRVIDNIHDPPASVMQKMLARTVKLLKNPHFMAKPAVIELNRSIILAGGAPTHSSLTAALTSIQESLKNSDWVTRKAACAALGDIASCGAACLGSYRISSIRCLESCRFDKVKPVRDVALQALQLWKNLPGPGTPEPSETGSSVKETSYRDDYGDVTCSIDSTLKDNTPMKFDNELAKKRVPLSSRKAGRTYIEKSLQSGTNEWQIEIAIPRNRNISLAENQNDESEGSSVTKRCERTNSDVKSISNIGYEYAEVDDKQECSSVSNLFTESIKSEVVKNHFDAFDDANLVKSTGTSQRVAADEVSIEERRYLAKVHGRRSLDSTVTESTSQIMPVCCSQTEKEIVLIRKHLLEIENKQSNLMDMLKAFTTSITDSVSMVQSKVSNLEIVVGKMAQELVHGDMWSDATLKPTKSSLGKGTSASFYREIHEDLMRQNGVRDQGLPTKARVNKLDTKSRPLKVTNDYFCDGDLDSEYAEALCSRNELHLFELLERTGPVLENLSQKTASDLLSTLASYLLEQRFVNSIVRWLQQATQYLLMRYMMIPKHIGSMDTDTHGFVGFSLSNYRAATGYVFIVFLPLLVMFSHFYTLVDLINIHGPTYVVLSTKAKRDLLYAIQEAAKFDVFGPAERKFFIEISKALHQFWG</sequence>
<dbReference type="InterPro" id="IPR016024">
    <property type="entry name" value="ARM-type_fold"/>
</dbReference>
<feature type="transmembrane region" description="Helical" evidence="3">
    <location>
        <begin position="736"/>
        <end position="756"/>
    </location>
</feature>
<evidence type="ECO:0000256" key="2">
    <source>
        <dbReference type="PROSITE-ProRule" id="PRU00103"/>
    </source>
</evidence>
<reference evidence="5" key="2">
    <citation type="journal article" date="2024" name="Plant">
        <title>Genomic evolution and insights into agronomic trait innovations of Sesamum species.</title>
        <authorList>
            <person name="Miao H."/>
            <person name="Wang L."/>
            <person name="Qu L."/>
            <person name="Liu H."/>
            <person name="Sun Y."/>
            <person name="Le M."/>
            <person name="Wang Q."/>
            <person name="Wei S."/>
            <person name="Zheng Y."/>
            <person name="Lin W."/>
            <person name="Duan Y."/>
            <person name="Cao H."/>
            <person name="Xiong S."/>
            <person name="Wang X."/>
            <person name="Wei L."/>
            <person name="Li C."/>
            <person name="Ma Q."/>
            <person name="Ju M."/>
            <person name="Zhao R."/>
            <person name="Li G."/>
            <person name="Mu C."/>
            <person name="Tian Q."/>
            <person name="Mei H."/>
            <person name="Zhang T."/>
            <person name="Gao T."/>
            <person name="Zhang H."/>
        </authorList>
    </citation>
    <scope>NUCLEOTIDE SEQUENCE</scope>
    <source>
        <strain evidence="5">G02</strain>
    </source>
</reference>
<dbReference type="PANTHER" id="PTHR31355:SF22">
    <property type="entry name" value="TORTIFOLIA1-LIKE PROTEIN 2"/>
    <property type="match status" value="1"/>
</dbReference>
<dbReference type="GO" id="GO:0008017">
    <property type="term" value="F:microtubule binding"/>
    <property type="evidence" value="ECO:0007669"/>
    <property type="project" value="InterPro"/>
</dbReference>
<evidence type="ECO:0000259" key="4">
    <source>
        <dbReference type="SMART" id="SM01349"/>
    </source>
</evidence>
<accession>A0AAW2KMR0</accession>
<keyword evidence="3" id="KW-1133">Transmembrane helix</keyword>